<name>A0A165XT49_9AGAM</name>
<evidence type="ECO:0000313" key="2">
    <source>
        <dbReference type="Proteomes" id="UP000076798"/>
    </source>
</evidence>
<dbReference type="InterPro" id="IPR032675">
    <property type="entry name" value="LRR_dom_sf"/>
</dbReference>
<dbReference type="AlphaFoldDB" id="A0A165XT49"/>
<keyword evidence="2" id="KW-1185">Reference proteome</keyword>
<dbReference type="EMBL" id="KV428324">
    <property type="protein sequence ID" value="KZT32515.1"/>
    <property type="molecule type" value="Genomic_DNA"/>
</dbReference>
<dbReference type="Gene3D" id="3.80.10.10">
    <property type="entry name" value="Ribonuclease Inhibitor"/>
    <property type="match status" value="1"/>
</dbReference>
<sequence>MSTSASSKVWAIPELVNLIVWRCPGSMIAKLAQVNKAISEIALASLYRVILGNMHDLLAILAPMEAHSDESGLTFVRPLEQSDWTRFLKYSAHVKEIFLMEILPQRQAISPEAFCVMDATRPTDAIFPFLTSFTTFEPLASSNHFYRLIYQKRLTKLSVCWETPFRVLQNVRIIAATLRLLNIKGSPKAFDSLTRQEFLALIPELKTIAVLELPSILVTSDIFEMLSSKEHLQILSMILTPADAVRNPIDEYRYHFTEEKFPSLRGLALEDPSDGPHPNFSTLTAITRLQSVKVALSGKVTLESFRRCSSALSAGFPCLHSITITVTKFQDNTEFMDSSETFSVFQPLLSLTELRHFRIEVPSHISLTDEHIEQMARAWPHLLDFHLGCKIPFEGDETELTLSCLVSFAEHCPSLQCLCIGVDATAVPHRPLTDKTVFSESLIILELSGSSVGETIAVASYIADLLHGGDCLVHHAKSSDESWRYRIHKWNEVATLVNNIREARSRGVRRAFNLVAAAGR</sequence>
<dbReference type="SUPFAM" id="SSF52047">
    <property type="entry name" value="RNI-like"/>
    <property type="match status" value="1"/>
</dbReference>
<gene>
    <name evidence="1" type="ORF">SISSUDRAFT_1133120</name>
</gene>
<dbReference type="OrthoDB" id="3543113at2759"/>
<evidence type="ECO:0008006" key="3">
    <source>
        <dbReference type="Google" id="ProtNLM"/>
    </source>
</evidence>
<proteinExistence type="predicted"/>
<organism evidence="1 2">
    <name type="scientific">Sistotremastrum suecicum HHB10207 ss-3</name>
    <dbReference type="NCBI Taxonomy" id="1314776"/>
    <lineage>
        <taxon>Eukaryota</taxon>
        <taxon>Fungi</taxon>
        <taxon>Dikarya</taxon>
        <taxon>Basidiomycota</taxon>
        <taxon>Agaricomycotina</taxon>
        <taxon>Agaricomycetes</taxon>
        <taxon>Sistotremastrales</taxon>
        <taxon>Sistotremastraceae</taxon>
        <taxon>Sistotremastrum</taxon>
    </lineage>
</organism>
<reference evidence="1 2" key="1">
    <citation type="journal article" date="2016" name="Mol. Biol. Evol.">
        <title>Comparative Genomics of Early-Diverging Mushroom-Forming Fungi Provides Insights into the Origins of Lignocellulose Decay Capabilities.</title>
        <authorList>
            <person name="Nagy L.G."/>
            <person name="Riley R."/>
            <person name="Tritt A."/>
            <person name="Adam C."/>
            <person name="Daum C."/>
            <person name="Floudas D."/>
            <person name="Sun H."/>
            <person name="Yadav J.S."/>
            <person name="Pangilinan J."/>
            <person name="Larsson K.H."/>
            <person name="Matsuura K."/>
            <person name="Barry K."/>
            <person name="Labutti K."/>
            <person name="Kuo R."/>
            <person name="Ohm R.A."/>
            <person name="Bhattacharya S.S."/>
            <person name="Shirouzu T."/>
            <person name="Yoshinaga Y."/>
            <person name="Martin F.M."/>
            <person name="Grigoriev I.V."/>
            <person name="Hibbett D.S."/>
        </authorList>
    </citation>
    <scope>NUCLEOTIDE SEQUENCE [LARGE SCALE GENOMIC DNA]</scope>
    <source>
        <strain evidence="1 2">HHB10207 ss-3</strain>
    </source>
</reference>
<dbReference type="Proteomes" id="UP000076798">
    <property type="component" value="Unassembled WGS sequence"/>
</dbReference>
<evidence type="ECO:0000313" key="1">
    <source>
        <dbReference type="EMBL" id="KZT32515.1"/>
    </source>
</evidence>
<accession>A0A165XT49</accession>
<protein>
    <recommendedName>
        <fullName evidence="3">F-box domain-containing protein</fullName>
    </recommendedName>
</protein>